<sequence length="248" mass="26481">MLQPVDRSFIGEGQAFGRLYGSQDPLLPFGNSDAFSLSYASDRKALANFMGGGGNRNVRTRATDVTGSIGLYDITPENVATITRGGIIVAPTTAITDELHTSAGVAFELIPFKYLPDLSKTVTVKTAAATALVAGEDYLLTPHGIQVLANSNIDATGVKISYTPRKSSAVQMLNSSEKEFELFIAGLNDAQSGEPYALRIRRAKFGLLQELPILGQDYLKLTGPIELLADSTVVADDISKFCQMDLAA</sequence>
<keyword evidence="2" id="KW-1185">Reference proteome</keyword>
<accession>A0A1G8CVG0</accession>
<evidence type="ECO:0000313" key="1">
    <source>
        <dbReference type="EMBL" id="SDH49527.1"/>
    </source>
</evidence>
<dbReference type="AlphaFoldDB" id="A0A1G8CVG0"/>
<dbReference type="STRING" id="428992.SAMN05216272_101793"/>
<organism evidence="1 2">
    <name type="scientific">Pseudomonas panipatensis</name>
    <dbReference type="NCBI Taxonomy" id="428992"/>
    <lineage>
        <taxon>Bacteria</taxon>
        <taxon>Pseudomonadati</taxon>
        <taxon>Pseudomonadota</taxon>
        <taxon>Gammaproteobacteria</taxon>
        <taxon>Pseudomonadales</taxon>
        <taxon>Pseudomonadaceae</taxon>
        <taxon>Pseudomonas</taxon>
    </lineage>
</organism>
<gene>
    <name evidence="1" type="ORF">SAMN05216272_101793</name>
</gene>
<protein>
    <submittedName>
        <fullName evidence="1">Uncharacterized protein</fullName>
    </submittedName>
</protein>
<dbReference type="Proteomes" id="UP000199636">
    <property type="component" value="Unassembled WGS sequence"/>
</dbReference>
<dbReference type="RefSeq" id="WP_090261042.1">
    <property type="nucleotide sequence ID" value="NZ_FNDS01000001.1"/>
</dbReference>
<reference evidence="2" key="1">
    <citation type="submission" date="2016-10" db="EMBL/GenBank/DDBJ databases">
        <authorList>
            <person name="Varghese N."/>
            <person name="Submissions S."/>
        </authorList>
    </citation>
    <scope>NUCLEOTIDE SEQUENCE [LARGE SCALE GENOMIC DNA]</scope>
    <source>
        <strain evidence="2">CCM 7469</strain>
    </source>
</reference>
<proteinExistence type="predicted"/>
<dbReference type="EMBL" id="FNDS01000001">
    <property type="protein sequence ID" value="SDH49527.1"/>
    <property type="molecule type" value="Genomic_DNA"/>
</dbReference>
<evidence type="ECO:0000313" key="2">
    <source>
        <dbReference type="Proteomes" id="UP000199636"/>
    </source>
</evidence>
<name>A0A1G8CVG0_9PSED</name>
<dbReference type="OrthoDB" id="6998958at2"/>